<organism evidence="2 3">
    <name type="scientific">Trichoderma asperellum (strain ATCC 204424 / CBS 433.97 / NBRC 101777)</name>
    <dbReference type="NCBI Taxonomy" id="1042311"/>
    <lineage>
        <taxon>Eukaryota</taxon>
        <taxon>Fungi</taxon>
        <taxon>Dikarya</taxon>
        <taxon>Ascomycota</taxon>
        <taxon>Pezizomycotina</taxon>
        <taxon>Sordariomycetes</taxon>
        <taxon>Hypocreomycetidae</taxon>
        <taxon>Hypocreales</taxon>
        <taxon>Hypocreaceae</taxon>
        <taxon>Trichoderma</taxon>
    </lineage>
</organism>
<dbReference type="AlphaFoldDB" id="A0A2T3YT77"/>
<name>A0A2T3YT77_TRIA4</name>
<protein>
    <submittedName>
        <fullName evidence="2">Uncharacterized protein</fullName>
    </submittedName>
</protein>
<feature type="region of interest" description="Disordered" evidence="1">
    <location>
        <begin position="208"/>
        <end position="254"/>
    </location>
</feature>
<feature type="compositionally biased region" description="Basic and acidic residues" evidence="1">
    <location>
        <begin position="244"/>
        <end position="254"/>
    </location>
</feature>
<sequence length="254" mass="28930">MTRSRNSPTEGIELLMKISRHSFFLLPSAYPAACLSTHHTAHLVHRQTLGHASPSPLGYTQKHLTLHQSHKKNHNKSHPSKIPSTYHIPFRKYRQHRLHPSHFQSIVGPIRHQTPNAFISPQCDNLTARGRGSYITCHIHTYKRIVAAYPPLTYIPHHHLSLYAKIAAYLETYVCIAMSLIHTSLSISIKQSKQQKKKKNTTLTHHLHPCIRPSAHPPNQQECSIKNPPRPAEISKKIQPSKHQPLDKTKASNE</sequence>
<dbReference type="EMBL" id="KZ679273">
    <property type="protein sequence ID" value="PTB35781.1"/>
    <property type="molecule type" value="Genomic_DNA"/>
</dbReference>
<evidence type="ECO:0000256" key="1">
    <source>
        <dbReference type="SAM" id="MobiDB-lite"/>
    </source>
</evidence>
<gene>
    <name evidence="2" type="ORF">M441DRAFT_293585</name>
</gene>
<evidence type="ECO:0000313" key="3">
    <source>
        <dbReference type="Proteomes" id="UP000240493"/>
    </source>
</evidence>
<reference evidence="2 3" key="1">
    <citation type="submission" date="2016-07" db="EMBL/GenBank/DDBJ databases">
        <title>Multiple horizontal gene transfer events from other fungi enriched the ability of initially mycotrophic Trichoderma (Ascomycota) to feed on dead plant biomass.</title>
        <authorList>
            <consortium name="DOE Joint Genome Institute"/>
            <person name="Aerts A."/>
            <person name="Atanasova L."/>
            <person name="Chenthamara K."/>
            <person name="Zhang J."/>
            <person name="Grujic M."/>
            <person name="Henrissat B."/>
            <person name="Kuo A."/>
            <person name="Salamov A."/>
            <person name="Lipzen A."/>
            <person name="Labutti K."/>
            <person name="Barry K."/>
            <person name="Miao Y."/>
            <person name="Rahimi M.J."/>
            <person name="Shen Q."/>
            <person name="Grigoriev I.V."/>
            <person name="Kubicek C.P."/>
            <person name="Druzhinina I.S."/>
        </authorList>
    </citation>
    <scope>NUCLEOTIDE SEQUENCE [LARGE SCALE GENOMIC DNA]</scope>
    <source>
        <strain evidence="2 3">CBS 433.97</strain>
    </source>
</reference>
<evidence type="ECO:0000313" key="2">
    <source>
        <dbReference type="EMBL" id="PTB35781.1"/>
    </source>
</evidence>
<keyword evidence="3" id="KW-1185">Reference proteome</keyword>
<dbReference type="Proteomes" id="UP000240493">
    <property type="component" value="Unassembled WGS sequence"/>
</dbReference>
<proteinExistence type="predicted"/>
<accession>A0A2T3YT77</accession>